<feature type="compositionally biased region" description="Low complexity" evidence="1">
    <location>
        <begin position="1"/>
        <end position="10"/>
    </location>
</feature>
<evidence type="ECO:0000313" key="2">
    <source>
        <dbReference type="EMBL" id="KAJ1087469.1"/>
    </source>
</evidence>
<dbReference type="AlphaFoldDB" id="A0AAV7LAT1"/>
<dbReference type="EMBL" id="JANPWB010000015">
    <property type="protein sequence ID" value="KAJ1087469.1"/>
    <property type="molecule type" value="Genomic_DNA"/>
</dbReference>
<evidence type="ECO:0000256" key="1">
    <source>
        <dbReference type="SAM" id="MobiDB-lite"/>
    </source>
</evidence>
<dbReference type="Proteomes" id="UP001066276">
    <property type="component" value="Chromosome 11"/>
</dbReference>
<keyword evidence="3" id="KW-1185">Reference proteome</keyword>
<accession>A0AAV7LAT1</accession>
<sequence>MTGRSASAPVRGPPAAAPMPGEPLPAAQRLPQCLESLCLQLSCCPNAWKVLLELSGFPNAWRASGWSSAGEHLAGVQELLQLRAPQAGQRLPHAWSTAGRTVAARVPPLLHASQRTPLCLE</sequence>
<proteinExistence type="predicted"/>
<gene>
    <name evidence="2" type="ORF">NDU88_000640</name>
</gene>
<protein>
    <submittedName>
        <fullName evidence="2">Uncharacterized protein</fullName>
    </submittedName>
</protein>
<evidence type="ECO:0000313" key="3">
    <source>
        <dbReference type="Proteomes" id="UP001066276"/>
    </source>
</evidence>
<name>A0AAV7LAT1_PLEWA</name>
<comment type="caution">
    <text evidence="2">The sequence shown here is derived from an EMBL/GenBank/DDBJ whole genome shotgun (WGS) entry which is preliminary data.</text>
</comment>
<feature type="compositionally biased region" description="Pro residues" evidence="1">
    <location>
        <begin position="11"/>
        <end position="23"/>
    </location>
</feature>
<reference evidence="2" key="1">
    <citation type="journal article" date="2022" name="bioRxiv">
        <title>Sequencing and chromosome-scale assembly of the giantPleurodeles waltlgenome.</title>
        <authorList>
            <person name="Brown T."/>
            <person name="Elewa A."/>
            <person name="Iarovenko S."/>
            <person name="Subramanian E."/>
            <person name="Araus A.J."/>
            <person name="Petzold A."/>
            <person name="Susuki M."/>
            <person name="Suzuki K.-i.T."/>
            <person name="Hayashi T."/>
            <person name="Toyoda A."/>
            <person name="Oliveira C."/>
            <person name="Osipova E."/>
            <person name="Leigh N.D."/>
            <person name="Simon A."/>
            <person name="Yun M.H."/>
        </authorList>
    </citation>
    <scope>NUCLEOTIDE SEQUENCE</scope>
    <source>
        <strain evidence="2">20211129_DDA</strain>
        <tissue evidence="2">Liver</tissue>
    </source>
</reference>
<organism evidence="2 3">
    <name type="scientific">Pleurodeles waltl</name>
    <name type="common">Iberian ribbed newt</name>
    <dbReference type="NCBI Taxonomy" id="8319"/>
    <lineage>
        <taxon>Eukaryota</taxon>
        <taxon>Metazoa</taxon>
        <taxon>Chordata</taxon>
        <taxon>Craniata</taxon>
        <taxon>Vertebrata</taxon>
        <taxon>Euteleostomi</taxon>
        <taxon>Amphibia</taxon>
        <taxon>Batrachia</taxon>
        <taxon>Caudata</taxon>
        <taxon>Salamandroidea</taxon>
        <taxon>Salamandridae</taxon>
        <taxon>Pleurodelinae</taxon>
        <taxon>Pleurodeles</taxon>
    </lineage>
</organism>
<feature type="region of interest" description="Disordered" evidence="1">
    <location>
        <begin position="1"/>
        <end position="23"/>
    </location>
</feature>